<feature type="transmembrane region" description="Helical" evidence="1">
    <location>
        <begin position="61"/>
        <end position="83"/>
    </location>
</feature>
<comment type="caution">
    <text evidence="2">The sequence shown here is derived from an EMBL/GenBank/DDBJ whole genome shotgun (WGS) entry which is preliminary data.</text>
</comment>
<proteinExistence type="predicted"/>
<evidence type="ECO:0000313" key="3">
    <source>
        <dbReference type="Proteomes" id="UP000564385"/>
    </source>
</evidence>
<reference evidence="2 3" key="1">
    <citation type="submission" date="2020-07" db="EMBL/GenBank/DDBJ databases">
        <title>Genomic Encyclopedia of Type Strains, Phase IV (KMG-V): Genome sequencing to study the core and pangenomes of soil and plant-associated prokaryotes.</title>
        <authorList>
            <person name="Whitman W."/>
        </authorList>
    </citation>
    <scope>NUCLEOTIDE SEQUENCE [LARGE SCALE GENOMIC DNA]</scope>
    <source>
        <strain evidence="2 3">M8UP22</strain>
    </source>
</reference>
<dbReference type="Pfam" id="PF19851">
    <property type="entry name" value="DUF6326"/>
    <property type="match status" value="1"/>
</dbReference>
<dbReference type="AlphaFoldDB" id="A0A852V8V6"/>
<dbReference type="Proteomes" id="UP000564385">
    <property type="component" value="Unassembled WGS sequence"/>
</dbReference>
<feature type="transmembrane region" description="Helical" evidence="1">
    <location>
        <begin position="114"/>
        <end position="133"/>
    </location>
</feature>
<evidence type="ECO:0000256" key="1">
    <source>
        <dbReference type="SAM" id="Phobius"/>
    </source>
</evidence>
<keyword evidence="1" id="KW-1133">Transmembrane helix</keyword>
<accession>A0A852V8V6</accession>
<feature type="transmembrane region" description="Helical" evidence="1">
    <location>
        <begin position="20"/>
        <end position="40"/>
    </location>
</feature>
<keyword evidence="1" id="KW-0812">Transmembrane</keyword>
<keyword evidence="1" id="KW-0472">Membrane</keyword>
<name>A0A852V8V6_9BACT</name>
<feature type="transmembrane region" description="Helical" evidence="1">
    <location>
        <begin position="89"/>
        <end position="107"/>
    </location>
</feature>
<sequence length="142" mass="16338">MPRKSAFVFEDIKVNVRFKLFALWSSVMFFYIYGDYFELYQPSKLRDMIAGRTPFGPVSQGNLMGMSAIMIAPSLMPLLSLLLPAKANRWMNIVFGAIYTAIMVLAIKGTWHFYILYGLIEMTLTALIVWHAWTWPKQPTSN</sequence>
<dbReference type="EMBL" id="JACCCU010000001">
    <property type="protein sequence ID" value="NYF88130.1"/>
    <property type="molecule type" value="Genomic_DNA"/>
</dbReference>
<organism evidence="2 3">
    <name type="scientific">Tunturiibacter lichenicola</name>
    <dbReference type="NCBI Taxonomy" id="2051959"/>
    <lineage>
        <taxon>Bacteria</taxon>
        <taxon>Pseudomonadati</taxon>
        <taxon>Acidobacteriota</taxon>
        <taxon>Terriglobia</taxon>
        <taxon>Terriglobales</taxon>
        <taxon>Acidobacteriaceae</taxon>
        <taxon>Tunturiibacter</taxon>
    </lineage>
</organism>
<protein>
    <submittedName>
        <fullName evidence="2">Uncharacterized protein</fullName>
    </submittedName>
</protein>
<evidence type="ECO:0000313" key="2">
    <source>
        <dbReference type="EMBL" id="NYF88130.1"/>
    </source>
</evidence>
<dbReference type="InterPro" id="IPR046289">
    <property type="entry name" value="DUF6326"/>
</dbReference>
<gene>
    <name evidence="2" type="ORF">HDF08_000197</name>
</gene>